<evidence type="ECO:0000256" key="12">
    <source>
        <dbReference type="PIRSR" id="PIRSR603739-50"/>
    </source>
</evidence>
<dbReference type="Pfam" id="PF12544">
    <property type="entry name" value="LAM_C"/>
    <property type="match status" value="1"/>
</dbReference>
<dbReference type="Proteomes" id="UP000000692">
    <property type="component" value="Chromosome"/>
</dbReference>
<evidence type="ECO:0000313" key="15">
    <source>
        <dbReference type="Proteomes" id="UP000000692"/>
    </source>
</evidence>
<accession>F9Y4V1</accession>
<dbReference type="InterPro" id="IPR025895">
    <property type="entry name" value="LAM_C_dom"/>
</dbReference>
<keyword evidence="9 11" id="KW-0411">Iron-sulfur</keyword>
<evidence type="ECO:0000256" key="8">
    <source>
        <dbReference type="ARBA" id="ARBA00023004"/>
    </source>
</evidence>
<keyword evidence="5" id="KW-0949">S-adenosyl-L-methionine</keyword>
<evidence type="ECO:0000259" key="13">
    <source>
        <dbReference type="PROSITE" id="PS51918"/>
    </source>
</evidence>
<dbReference type="PATRIC" id="fig|759362.5.peg.2067"/>
<evidence type="ECO:0000256" key="10">
    <source>
        <dbReference type="ARBA" id="ARBA00023235"/>
    </source>
</evidence>
<evidence type="ECO:0000256" key="11">
    <source>
        <dbReference type="PIRSR" id="PIRSR004911-1"/>
    </source>
</evidence>
<gene>
    <name evidence="14" type="ordered locus">KVU_1996</name>
</gene>
<evidence type="ECO:0000256" key="6">
    <source>
        <dbReference type="ARBA" id="ARBA00022723"/>
    </source>
</evidence>
<dbReference type="InterPro" id="IPR007197">
    <property type="entry name" value="rSAM"/>
</dbReference>
<dbReference type="SFLD" id="SFLDG01070">
    <property type="entry name" value="PLP-dependent"/>
    <property type="match status" value="1"/>
</dbReference>
<keyword evidence="10 14" id="KW-0413">Isomerase</keyword>
<evidence type="ECO:0000256" key="3">
    <source>
        <dbReference type="ARBA" id="ARBA00008703"/>
    </source>
</evidence>
<keyword evidence="7 12" id="KW-0663">Pyridoxal phosphate</keyword>
<comment type="similarity">
    <text evidence="3">Belongs to the radical SAM superfamily. KamA family.</text>
</comment>
<feature type="binding site" evidence="11">
    <location>
        <position position="120"/>
    </location>
    <ligand>
        <name>[4Fe-4S] cluster</name>
        <dbReference type="ChEBI" id="CHEBI:49883"/>
        <note>4Fe-4S-S-AdoMet</note>
    </ligand>
</feature>
<organism evidence="14 15">
    <name type="scientific">Ketogulonicigenium vulgare (strain WSH-001)</name>
    <dbReference type="NCBI Taxonomy" id="759362"/>
    <lineage>
        <taxon>Bacteria</taxon>
        <taxon>Pseudomonadati</taxon>
        <taxon>Pseudomonadota</taxon>
        <taxon>Alphaproteobacteria</taxon>
        <taxon>Rhodobacterales</taxon>
        <taxon>Roseobacteraceae</taxon>
        <taxon>Ketogulonicigenium</taxon>
    </lineage>
</organism>
<dbReference type="AlphaFoldDB" id="F9Y4V1"/>
<dbReference type="PIRSF" id="PIRSF004911">
    <property type="entry name" value="DUF160"/>
    <property type="match status" value="1"/>
</dbReference>
<feature type="binding site" evidence="11">
    <location>
        <position position="113"/>
    </location>
    <ligand>
        <name>[4Fe-4S] cluster</name>
        <dbReference type="ChEBI" id="CHEBI:49883"/>
        <note>4Fe-4S-S-AdoMet</note>
    </ligand>
</feature>
<evidence type="ECO:0000256" key="7">
    <source>
        <dbReference type="ARBA" id="ARBA00022898"/>
    </source>
</evidence>
<evidence type="ECO:0000313" key="14">
    <source>
        <dbReference type="EMBL" id="AEM41835.1"/>
    </source>
</evidence>
<evidence type="ECO:0000256" key="4">
    <source>
        <dbReference type="ARBA" id="ARBA00022485"/>
    </source>
</evidence>
<name>F9Y4V1_KETVW</name>
<keyword evidence="15" id="KW-1185">Reference proteome</keyword>
<evidence type="ECO:0000256" key="5">
    <source>
        <dbReference type="ARBA" id="ARBA00022691"/>
    </source>
</evidence>
<dbReference type="CDD" id="cd01335">
    <property type="entry name" value="Radical_SAM"/>
    <property type="match status" value="1"/>
</dbReference>
<proteinExistence type="inferred from homology"/>
<dbReference type="GO" id="GO:0050066">
    <property type="term" value="F:L-lysine 2,3-aminomutase activity"/>
    <property type="evidence" value="ECO:0007669"/>
    <property type="project" value="UniProtKB-EC"/>
</dbReference>
<dbReference type="InterPro" id="IPR058240">
    <property type="entry name" value="rSAM_sf"/>
</dbReference>
<feature type="domain" description="Radical SAM core" evidence="13">
    <location>
        <begin position="99"/>
        <end position="310"/>
    </location>
</feature>
<dbReference type="InterPro" id="IPR022447">
    <property type="entry name" value="Lys_aminomutase-rel"/>
</dbReference>
<dbReference type="eggNOG" id="COG1509">
    <property type="taxonomic scope" value="Bacteria"/>
</dbReference>
<dbReference type="NCBIfam" id="TIGR00238">
    <property type="entry name" value="KamA family radical SAM protein"/>
    <property type="match status" value="1"/>
</dbReference>
<dbReference type="EMBL" id="CP002018">
    <property type="protein sequence ID" value="AEM41835.1"/>
    <property type="molecule type" value="Genomic_DNA"/>
</dbReference>
<evidence type="ECO:0000256" key="2">
    <source>
        <dbReference type="ARBA" id="ARBA00001966"/>
    </source>
</evidence>
<dbReference type="HOGENOM" id="CLU_032161_2_0_5"/>
<reference evidence="14 15" key="1">
    <citation type="journal article" date="2011" name="J. Bacteriol.">
        <title>Complete genome sequence of the industrial strain Ketogulonicigenium vulgare WSH-001.</title>
        <authorList>
            <person name="Liu L."/>
            <person name="Li Y."/>
            <person name="Zhang J."/>
            <person name="Zhou Z."/>
            <person name="Liu J."/>
            <person name="Li X."/>
            <person name="Zhou J."/>
            <person name="Du G."/>
            <person name="Wang L."/>
            <person name="Chen J."/>
        </authorList>
    </citation>
    <scope>NUCLEOTIDE SEQUENCE [LARGE SCALE GENOMIC DNA]</scope>
    <source>
        <strain evidence="14 15">WSH-001</strain>
    </source>
</reference>
<dbReference type="Gene3D" id="3.20.20.70">
    <property type="entry name" value="Aldolase class I"/>
    <property type="match status" value="1"/>
</dbReference>
<dbReference type="PANTHER" id="PTHR30538">
    <property type="entry name" value="LYSINE 2,3-AMINOMUTASE-RELATED"/>
    <property type="match status" value="1"/>
</dbReference>
<protein>
    <submittedName>
        <fullName evidence="14">Putative aminomutase, putative kamA and yjeK-like protein</fullName>
        <ecNumber evidence="14">5.4.3.2</ecNumber>
    </submittedName>
</protein>
<dbReference type="KEGG" id="kvl:KVU_1996"/>
<keyword evidence="6 11" id="KW-0479">Metal-binding</keyword>
<dbReference type="SUPFAM" id="SSF102114">
    <property type="entry name" value="Radical SAM enzymes"/>
    <property type="match status" value="1"/>
</dbReference>
<dbReference type="NCBIfam" id="TIGR03822">
    <property type="entry name" value="AblA_like_2"/>
    <property type="match status" value="1"/>
</dbReference>
<comment type="cofactor">
    <cofactor evidence="1 12">
        <name>pyridoxal 5'-phosphate</name>
        <dbReference type="ChEBI" id="CHEBI:597326"/>
    </cofactor>
</comment>
<dbReference type="InterPro" id="IPR013785">
    <property type="entry name" value="Aldolase_TIM"/>
</dbReference>
<keyword evidence="8" id="KW-0408">Iron</keyword>
<dbReference type="GO" id="GO:0051539">
    <property type="term" value="F:4 iron, 4 sulfur cluster binding"/>
    <property type="evidence" value="ECO:0007669"/>
    <property type="project" value="UniProtKB-KW"/>
</dbReference>
<dbReference type="PANTHER" id="PTHR30538:SF1">
    <property type="entry name" value="L-LYSINE 2,3-AMINOMUTASE"/>
    <property type="match status" value="1"/>
</dbReference>
<dbReference type="EC" id="5.4.3.2" evidence="14"/>
<dbReference type="Pfam" id="PF04055">
    <property type="entry name" value="Radical_SAM"/>
    <property type="match status" value="1"/>
</dbReference>
<dbReference type="GO" id="GO:0046872">
    <property type="term" value="F:metal ion binding"/>
    <property type="evidence" value="ECO:0007669"/>
    <property type="project" value="UniProtKB-KW"/>
</dbReference>
<evidence type="ECO:0000256" key="1">
    <source>
        <dbReference type="ARBA" id="ARBA00001933"/>
    </source>
</evidence>
<comment type="cofactor">
    <cofactor evidence="2">
        <name>[4Fe-4S] cluster</name>
        <dbReference type="ChEBI" id="CHEBI:49883"/>
    </cofactor>
</comment>
<keyword evidence="4 11" id="KW-0004">4Fe-4S</keyword>
<feature type="modified residue" description="N6-(pyridoxal phosphate)lysine" evidence="12">
    <location>
        <position position="325"/>
    </location>
</feature>
<feature type="binding site" evidence="11">
    <location>
        <position position="117"/>
    </location>
    <ligand>
        <name>[4Fe-4S] cluster</name>
        <dbReference type="ChEBI" id="CHEBI:49883"/>
        <note>4Fe-4S-S-AdoMet</note>
    </ligand>
</feature>
<dbReference type="SFLD" id="SFLDS00029">
    <property type="entry name" value="Radical_SAM"/>
    <property type="match status" value="1"/>
</dbReference>
<dbReference type="OrthoDB" id="9768064at2"/>
<evidence type="ECO:0000256" key="9">
    <source>
        <dbReference type="ARBA" id="ARBA00023014"/>
    </source>
</evidence>
<dbReference type="InterPro" id="IPR003739">
    <property type="entry name" value="Lys_aminomutase/Glu_NH3_mut"/>
</dbReference>
<sequence length="357" mass="38661">MDRPAAAALGADLRKHVALQPADLVPDGLISPADAAALRPVTETFRMRITPQMRTAITRADDGVGLQFVPDRRELNVLPSELTDPIGDGAHSPTKGITHRYPDRVIFHVTQVCEVYCRFCFRREVVGENGVLPAGDVAAALDYIRRTPAINEVILTGGDPLSLSPRRLHEITTALAAIPHVGLMRIHTRVPVVAPNRITPEMIAALTAPGLQTWLVLHTNHPQEFIPEAVAALDLLRTAGVPLLSQSVLLRGVNDSVAVLKSLFTTLLRLGVKPYYLHHCDLARGTSHYRTTIAAGRALMRALRGQISGSALPTYVLDIPGGFGKVPITADYFDGGADGRWQVTDPNGGTHIYHDPE</sequence>
<dbReference type="PROSITE" id="PS51918">
    <property type="entry name" value="RADICAL_SAM"/>
    <property type="match status" value="1"/>
</dbReference>